<organism evidence="2 3">
    <name type="scientific">Tuber aestivum</name>
    <name type="common">summer truffle</name>
    <dbReference type="NCBI Taxonomy" id="59557"/>
    <lineage>
        <taxon>Eukaryota</taxon>
        <taxon>Fungi</taxon>
        <taxon>Dikarya</taxon>
        <taxon>Ascomycota</taxon>
        <taxon>Pezizomycotina</taxon>
        <taxon>Pezizomycetes</taxon>
        <taxon>Pezizales</taxon>
        <taxon>Tuberaceae</taxon>
        <taxon>Tuber</taxon>
    </lineage>
</organism>
<feature type="region of interest" description="Disordered" evidence="1">
    <location>
        <begin position="1"/>
        <end position="34"/>
    </location>
</feature>
<feature type="compositionally biased region" description="Low complexity" evidence="1">
    <location>
        <begin position="1"/>
        <end position="15"/>
    </location>
</feature>
<protein>
    <submittedName>
        <fullName evidence="2">Uncharacterized protein</fullName>
    </submittedName>
</protein>
<feature type="compositionally biased region" description="Basic and acidic residues" evidence="1">
    <location>
        <begin position="414"/>
        <end position="423"/>
    </location>
</feature>
<sequence>MPSTSTSTSTTTTSTMPPLSIQNAKATLEPSTNDSTRVLTVEWDISPSRNASDGEWVVEWDSMYAALSTDLHSARSEKGSYFALQYSSSANQTPNALSPQQRAEAAWLDRRINNPEDLPTAPLSTAKLLQFENGGLDKLEPSDDLPAFFSARPIVQAPTHILGEEGKGKVYFLLTGGAKTPDSVKILFYPTWTPPVTLEDVGIISVPPGAEGHTAWAQHRLADLKTLEDIARELEREGARGLGKGRVKVGVEGGGMDEEAIRREGWMVGEEMVWVSENFLSLPPAVASTPATAAVAPLPALTTTTTSPQLKGGLKLTTTISNTPFQPCHESPLDEDPEDLFALPLSPRSPDMAKSPFSRFRGDPLGKSPNLSKLSMVENLEDEEKEKTPTGMGGLGLGLGIMGTEGGFASAPPSEREVRAGKE</sequence>
<accession>A0A292Q273</accession>
<feature type="compositionally biased region" description="Polar residues" evidence="1">
    <location>
        <begin position="16"/>
        <end position="34"/>
    </location>
</feature>
<evidence type="ECO:0000256" key="1">
    <source>
        <dbReference type="SAM" id="MobiDB-lite"/>
    </source>
</evidence>
<feature type="compositionally biased region" description="Gly residues" evidence="1">
    <location>
        <begin position="391"/>
        <end position="406"/>
    </location>
</feature>
<dbReference type="Proteomes" id="UP001412239">
    <property type="component" value="Unassembled WGS sequence"/>
</dbReference>
<reference evidence="2" key="1">
    <citation type="submission" date="2015-10" db="EMBL/GenBank/DDBJ databases">
        <authorList>
            <person name="Regsiter A."/>
            <person name="william w."/>
        </authorList>
    </citation>
    <scope>NUCLEOTIDE SEQUENCE</scope>
    <source>
        <strain evidence="2">Montdore</strain>
    </source>
</reference>
<keyword evidence="3" id="KW-1185">Reference proteome</keyword>
<evidence type="ECO:0000313" key="3">
    <source>
        <dbReference type="Proteomes" id="UP001412239"/>
    </source>
</evidence>
<name>A0A292Q273_9PEZI</name>
<feature type="region of interest" description="Disordered" evidence="1">
    <location>
        <begin position="347"/>
        <end position="423"/>
    </location>
</feature>
<proteinExistence type="predicted"/>
<dbReference type="EMBL" id="LN890965">
    <property type="protein sequence ID" value="CUS13906.1"/>
    <property type="molecule type" value="Genomic_DNA"/>
</dbReference>
<dbReference type="AlphaFoldDB" id="A0A292Q273"/>
<gene>
    <name evidence="2" type="ORF">GSTUAT00001943001</name>
</gene>
<evidence type="ECO:0000313" key="2">
    <source>
        <dbReference type="EMBL" id="CUS13906.1"/>
    </source>
</evidence>